<dbReference type="Proteomes" id="UP000024842">
    <property type="component" value="Unassembled WGS sequence"/>
</dbReference>
<dbReference type="EMBL" id="BAUP01000114">
    <property type="protein sequence ID" value="GAJ46581.1"/>
    <property type="molecule type" value="Genomic_DNA"/>
</dbReference>
<gene>
    <name evidence="2" type="ORF">HE1_00916</name>
</gene>
<protein>
    <recommendedName>
        <fullName evidence="1">Tc1-like transposase DDE domain-containing protein</fullName>
    </recommendedName>
</protein>
<dbReference type="AlphaFoldDB" id="A0A023DYM2"/>
<organism evidence="2 3">
    <name type="scientific">Holospora elegans E1</name>
    <dbReference type="NCBI Taxonomy" id="1427503"/>
    <lineage>
        <taxon>Bacteria</taxon>
        <taxon>Pseudomonadati</taxon>
        <taxon>Pseudomonadota</taxon>
        <taxon>Alphaproteobacteria</taxon>
        <taxon>Holosporales</taxon>
        <taxon>Holosporaceae</taxon>
        <taxon>Holospora</taxon>
    </lineage>
</organism>
<reference evidence="2 3" key="1">
    <citation type="journal article" date="2014" name="FEMS Microbiol. Lett.">
        <title>Draft genome sequences of three Holospora species (Holospora obtusa, Holospora undulata, and Holospora elegans), endonuclear symbiotic bacteria of the ciliate Paramecium caudatum.</title>
        <authorList>
            <person name="Dohra H."/>
            <person name="Tanaka K."/>
            <person name="Suzuki T."/>
            <person name="Fujishima M."/>
            <person name="Suzuki H."/>
        </authorList>
    </citation>
    <scope>NUCLEOTIDE SEQUENCE [LARGE SCALE GENOMIC DNA]</scope>
    <source>
        <strain evidence="2 3">E1</strain>
    </source>
</reference>
<sequence>MTEVILPNLDTEHMNVFLSEQGYPSNKIALIMGGEGWHKSKALKIPGNIPIFYLPAYSPELHPVERLWLYIKNIILSNKIYELLWALEAVLCEFVRKLKNTIVKSICTASYFSI</sequence>
<proteinExistence type="predicted"/>
<dbReference type="InterPro" id="IPR038717">
    <property type="entry name" value="Tc1-like_DDE_dom"/>
</dbReference>
<dbReference type="InterPro" id="IPR036397">
    <property type="entry name" value="RNaseH_sf"/>
</dbReference>
<keyword evidence="3" id="KW-1185">Reference proteome</keyword>
<dbReference type="Pfam" id="PF13358">
    <property type="entry name" value="DDE_3"/>
    <property type="match status" value="1"/>
</dbReference>
<evidence type="ECO:0000313" key="3">
    <source>
        <dbReference type="Proteomes" id="UP000024842"/>
    </source>
</evidence>
<evidence type="ECO:0000259" key="1">
    <source>
        <dbReference type="Pfam" id="PF13358"/>
    </source>
</evidence>
<dbReference type="RefSeq" id="WP_162480364.1">
    <property type="nucleotide sequence ID" value="NZ_BAUP01000114.1"/>
</dbReference>
<dbReference type="GO" id="GO:0003676">
    <property type="term" value="F:nucleic acid binding"/>
    <property type="evidence" value="ECO:0007669"/>
    <property type="project" value="InterPro"/>
</dbReference>
<comment type="caution">
    <text evidence="2">The sequence shown here is derived from an EMBL/GenBank/DDBJ whole genome shotgun (WGS) entry which is preliminary data.</text>
</comment>
<evidence type="ECO:0000313" key="2">
    <source>
        <dbReference type="EMBL" id="GAJ46581.1"/>
    </source>
</evidence>
<name>A0A023DYM2_9PROT</name>
<feature type="domain" description="Tc1-like transposase DDE" evidence="1">
    <location>
        <begin position="9"/>
        <end position="79"/>
    </location>
</feature>
<accession>A0A023DYM2</accession>
<dbReference type="Gene3D" id="3.30.420.10">
    <property type="entry name" value="Ribonuclease H-like superfamily/Ribonuclease H"/>
    <property type="match status" value="1"/>
</dbReference>